<dbReference type="CDD" id="cd05380">
    <property type="entry name" value="CAP_euk"/>
    <property type="match status" value="1"/>
</dbReference>
<keyword evidence="3" id="KW-1185">Reference proteome</keyword>
<name>A0A8S9XHZ9_APOLU</name>
<dbReference type="InterPro" id="IPR035940">
    <property type="entry name" value="CAP_sf"/>
</dbReference>
<evidence type="ECO:0000313" key="2">
    <source>
        <dbReference type="EMBL" id="KAF6208690.1"/>
    </source>
</evidence>
<dbReference type="InterPro" id="IPR014044">
    <property type="entry name" value="CAP_dom"/>
</dbReference>
<sequence length="255" mass="28903">MAKNQSQNNCRGNATLVTTPEDRYILLALHNTFRNHLAAGGVENWPSASNMRQMTWDDHMELVASRWALQCVRGHDLCRKTPEFNYVGQNCGSVGAIGKHLGHELAFYLWAAQRPAAKKSRRKSLIRRFIYDEEYADFAQIVWAETFKVGCGLVHYTDDDFSTVLTVCNYGPAGALHNHQMYREGVPCRECPEGTRCKLTTTYHKLCALPGDPTNEKLPEEFIKRAKKQNSILQGTAISWETIPMILSMSFVLFV</sequence>
<dbReference type="AlphaFoldDB" id="A0A8S9XHZ9"/>
<reference evidence="2" key="1">
    <citation type="journal article" date="2021" name="Mol. Ecol. Resour.">
        <title>Apolygus lucorum genome provides insights into omnivorousness and mesophyll feeding.</title>
        <authorList>
            <person name="Liu Y."/>
            <person name="Liu H."/>
            <person name="Wang H."/>
            <person name="Huang T."/>
            <person name="Liu B."/>
            <person name="Yang B."/>
            <person name="Yin L."/>
            <person name="Li B."/>
            <person name="Zhang Y."/>
            <person name="Zhang S."/>
            <person name="Jiang F."/>
            <person name="Zhang X."/>
            <person name="Ren Y."/>
            <person name="Wang B."/>
            <person name="Wang S."/>
            <person name="Lu Y."/>
            <person name="Wu K."/>
            <person name="Fan W."/>
            <person name="Wang G."/>
        </authorList>
    </citation>
    <scope>NUCLEOTIDE SEQUENCE</scope>
    <source>
        <strain evidence="2">12Hb</strain>
    </source>
</reference>
<gene>
    <name evidence="2" type="ORF">GE061_017148</name>
</gene>
<dbReference type="Gene3D" id="3.40.33.10">
    <property type="entry name" value="CAP"/>
    <property type="match status" value="1"/>
</dbReference>
<feature type="domain" description="SCP" evidence="1">
    <location>
        <begin position="21"/>
        <end position="178"/>
    </location>
</feature>
<evidence type="ECO:0000259" key="1">
    <source>
        <dbReference type="SMART" id="SM00198"/>
    </source>
</evidence>
<accession>A0A8S9XHZ9</accession>
<dbReference type="PRINTS" id="PR00837">
    <property type="entry name" value="V5TPXLIKE"/>
</dbReference>
<dbReference type="InterPro" id="IPR001283">
    <property type="entry name" value="CRISP-related"/>
</dbReference>
<proteinExistence type="predicted"/>
<dbReference type="PANTHER" id="PTHR10334">
    <property type="entry name" value="CYSTEINE-RICH SECRETORY PROTEIN-RELATED"/>
    <property type="match status" value="1"/>
</dbReference>
<organism evidence="2 3">
    <name type="scientific">Apolygus lucorum</name>
    <name type="common">Small green plant bug</name>
    <name type="synonym">Lygocoris lucorum</name>
    <dbReference type="NCBI Taxonomy" id="248454"/>
    <lineage>
        <taxon>Eukaryota</taxon>
        <taxon>Metazoa</taxon>
        <taxon>Ecdysozoa</taxon>
        <taxon>Arthropoda</taxon>
        <taxon>Hexapoda</taxon>
        <taxon>Insecta</taxon>
        <taxon>Pterygota</taxon>
        <taxon>Neoptera</taxon>
        <taxon>Paraneoptera</taxon>
        <taxon>Hemiptera</taxon>
        <taxon>Heteroptera</taxon>
        <taxon>Panheteroptera</taxon>
        <taxon>Cimicomorpha</taxon>
        <taxon>Miridae</taxon>
        <taxon>Mirini</taxon>
        <taxon>Apolygus</taxon>
    </lineage>
</organism>
<protein>
    <recommendedName>
        <fullName evidence="1">SCP domain-containing protein</fullName>
    </recommendedName>
</protein>
<evidence type="ECO:0000313" key="3">
    <source>
        <dbReference type="Proteomes" id="UP000466442"/>
    </source>
</evidence>
<dbReference type="Pfam" id="PF00188">
    <property type="entry name" value="CAP"/>
    <property type="match status" value="1"/>
</dbReference>
<dbReference type="SMART" id="SM00198">
    <property type="entry name" value="SCP"/>
    <property type="match status" value="1"/>
</dbReference>
<dbReference type="GO" id="GO:0005576">
    <property type="term" value="C:extracellular region"/>
    <property type="evidence" value="ECO:0007669"/>
    <property type="project" value="UniProtKB-SubCell"/>
</dbReference>
<dbReference type="SUPFAM" id="SSF55797">
    <property type="entry name" value="PR-1-like"/>
    <property type="match status" value="1"/>
</dbReference>
<dbReference type="OrthoDB" id="414826at2759"/>
<dbReference type="Proteomes" id="UP000466442">
    <property type="component" value="Unassembled WGS sequence"/>
</dbReference>
<comment type="caution">
    <text evidence="2">The sequence shown here is derived from an EMBL/GenBank/DDBJ whole genome shotgun (WGS) entry which is preliminary data.</text>
</comment>
<dbReference type="EMBL" id="WIXP02000007">
    <property type="protein sequence ID" value="KAF6208690.1"/>
    <property type="molecule type" value="Genomic_DNA"/>
</dbReference>